<evidence type="ECO:0000259" key="10">
    <source>
        <dbReference type="SMART" id="SM00849"/>
    </source>
</evidence>
<evidence type="ECO:0000256" key="1">
    <source>
        <dbReference type="ARBA" id="ARBA00001947"/>
    </source>
</evidence>
<keyword evidence="4" id="KW-0862">Zinc</keyword>
<dbReference type="Pfam" id="PF14863">
    <property type="entry name" value="Alkyl_sulf_dimr"/>
    <property type="match status" value="1"/>
</dbReference>
<dbReference type="InterPro" id="IPR036527">
    <property type="entry name" value="SCP2_sterol-bd_dom_sf"/>
</dbReference>
<dbReference type="PANTHER" id="PTHR43223">
    <property type="entry name" value="ALKYL/ARYL-SULFATASE"/>
    <property type="match status" value="1"/>
</dbReference>
<evidence type="ECO:0000256" key="9">
    <source>
        <dbReference type="SAM" id="SignalP"/>
    </source>
</evidence>
<dbReference type="Pfam" id="PF00753">
    <property type="entry name" value="Lactamase_B"/>
    <property type="match status" value="1"/>
</dbReference>
<evidence type="ECO:0000256" key="6">
    <source>
        <dbReference type="ARBA" id="ARBA00066568"/>
    </source>
</evidence>
<dbReference type="FunFam" id="3.60.15.30:FF:000001">
    <property type="entry name" value="Alkyl/aryl-sulfatase BDS1"/>
    <property type="match status" value="1"/>
</dbReference>
<dbReference type="GO" id="GO:0046983">
    <property type="term" value="F:protein dimerization activity"/>
    <property type="evidence" value="ECO:0007669"/>
    <property type="project" value="InterPro"/>
</dbReference>
<evidence type="ECO:0000256" key="4">
    <source>
        <dbReference type="ARBA" id="ARBA00022833"/>
    </source>
</evidence>
<sequence>MNNDKLFRLSRTFIAIIAASGFFIHTAFAAESAKDATQYTQQINQQYIKNLPFSDRQDFADAQRGFIAPLLNHGELKDATGKVGYKAEDFKFDLNAPSPDTVNPSFWRQSQLNGISGLFKVTDRMYQVRSQDISNITFIEGDTGIIVVDPLVSPASAKASLDLYYQHRPHKPIVAVIYTHSHTDHYGGVKGIVSEADVKSGKVQIIAPAGFMEEAISENVLAGSIMNRRVLYSYGLLLPHNAKGNIGNGLGVPIVTVGAPTIIAPTKSITKTGEKLTIDGLEFDFLMAPGSEAPAEMHFYIPALKALCTAENATHTLHNFYTLRGAKTRDTSKWTEYLNETLDMWGNQAEVLFMPHTWPVWGNQHINDYIGKYRDTIKYIHDQTLHLANQGYTMNDIGNMIKLPPALANNWASRGYYGSVSHNARAVYNYYLGYFDGNPADLDPYGQTDMGKRYVKALGGSEHAISLAREAFHQGDYRWAAELLKQVINADPSNQAAKNLQADVFEQLGYQAESATWRGFYLTGAKELREGVHKFAHSSSNSPDTVKGMSVEMLFDYMAVRLDSAKAEGKDISLNFDLTDGTNLNLTLNDSVLNYRQTLQPKVDASFYISRDDLHNVLIGEVKMADLVKAKKVKIIGQATKLDDVISCLDQFDPWVNVVIPN</sequence>
<comment type="similarity">
    <text evidence="5">Belongs to the metallo-beta-lactamase superfamily. Type III sulfatase family.</text>
</comment>
<proteinExistence type="inferred from homology"/>
<comment type="cofactor">
    <cofactor evidence="1">
        <name>Zn(2+)</name>
        <dbReference type="ChEBI" id="CHEBI:29105"/>
    </cofactor>
</comment>
<dbReference type="EMBL" id="AAILSW010000008">
    <property type="protein sequence ID" value="ECF6073580.1"/>
    <property type="molecule type" value="Genomic_DNA"/>
</dbReference>
<evidence type="ECO:0000256" key="7">
    <source>
        <dbReference type="ARBA" id="ARBA00068034"/>
    </source>
</evidence>
<dbReference type="InterPro" id="IPR052195">
    <property type="entry name" value="Bact_Alkyl/Aryl-Sulfatase"/>
</dbReference>
<dbReference type="Gene3D" id="3.30.1050.10">
    <property type="entry name" value="SCP2 sterol-binding domain"/>
    <property type="match status" value="1"/>
</dbReference>
<dbReference type="FunFam" id="1.25.40.880:FF:000001">
    <property type="entry name" value="SDS hydrolase SdsA1"/>
    <property type="match status" value="1"/>
</dbReference>
<dbReference type="SMART" id="SM00849">
    <property type="entry name" value="Lactamase_B"/>
    <property type="match status" value="1"/>
</dbReference>
<dbReference type="Gene3D" id="1.25.40.880">
    <property type="entry name" value="Alkyl sulfatase, dimerisation domain"/>
    <property type="match status" value="1"/>
</dbReference>
<dbReference type="Proteomes" id="UP000839836">
    <property type="component" value="Unassembled WGS sequence"/>
</dbReference>
<reference evidence="11" key="1">
    <citation type="submission" date="2019-07" db="EMBL/GenBank/DDBJ databases">
        <authorList>
            <person name="Ashton P.M."/>
            <person name="Dallman T."/>
            <person name="Nair S."/>
            <person name="De Pinna E."/>
            <person name="Peters T."/>
            <person name="Grant K."/>
        </authorList>
    </citation>
    <scope>NUCLEOTIDE SEQUENCE [LARGE SCALE GENOMIC DNA]</scope>
    <source>
        <strain evidence="11">674345</strain>
    </source>
</reference>
<feature type="signal peptide" evidence="9">
    <location>
        <begin position="1"/>
        <end position="29"/>
    </location>
</feature>
<name>A0A5Y2SAZ6_SALHO</name>
<dbReference type="GO" id="GO:0018909">
    <property type="term" value="P:dodecyl sulfate metabolic process"/>
    <property type="evidence" value="ECO:0007669"/>
    <property type="project" value="InterPro"/>
</dbReference>
<dbReference type="CDD" id="cd07710">
    <property type="entry name" value="arylsulfatase_Sdsa1-like_MBL-fold"/>
    <property type="match status" value="1"/>
</dbReference>
<keyword evidence="9" id="KW-0732">Signal</keyword>
<evidence type="ECO:0000256" key="8">
    <source>
        <dbReference type="ARBA" id="ARBA00075789"/>
    </source>
</evidence>
<keyword evidence="3 11" id="KW-0378">Hydrolase</keyword>
<dbReference type="InterPro" id="IPR029228">
    <property type="entry name" value="Alkyl_sulf_dimr"/>
</dbReference>
<gene>
    <name evidence="11" type="ORF">FNH47_05805</name>
</gene>
<comment type="caution">
    <text evidence="11">The sequence shown here is derived from an EMBL/GenBank/DDBJ whole genome shotgun (WGS) entry which is preliminary data.</text>
</comment>
<keyword evidence="2" id="KW-0479">Metal-binding</keyword>
<feature type="domain" description="Metallo-beta-lactamase" evidence="10">
    <location>
        <begin position="133"/>
        <end position="356"/>
    </location>
</feature>
<feature type="chain" id="PRO_5024978293" description="Linear primary-alkylsulfatase" evidence="9">
    <location>
        <begin position="30"/>
        <end position="662"/>
    </location>
</feature>
<dbReference type="SUPFAM" id="SSF56281">
    <property type="entry name" value="Metallo-hydrolase/oxidoreductase"/>
    <property type="match status" value="1"/>
</dbReference>
<evidence type="ECO:0000256" key="5">
    <source>
        <dbReference type="ARBA" id="ARBA00033751"/>
    </source>
</evidence>
<dbReference type="InterPro" id="IPR038536">
    <property type="entry name" value="Alkyl/aryl-sulf_dimr_sf"/>
</dbReference>
<dbReference type="PANTHER" id="PTHR43223:SF1">
    <property type="entry name" value="ALKYL_ARYL-SULFATASE BDS1"/>
    <property type="match status" value="1"/>
</dbReference>
<evidence type="ECO:0000256" key="3">
    <source>
        <dbReference type="ARBA" id="ARBA00022801"/>
    </source>
</evidence>
<dbReference type="InterPro" id="IPR036866">
    <property type="entry name" value="RibonucZ/Hydroxyglut_hydro"/>
</dbReference>
<dbReference type="AlphaFoldDB" id="A0A5Y2SAZ6"/>
<dbReference type="InterPro" id="IPR044097">
    <property type="entry name" value="Bds1/SdsA1_MBL-fold"/>
</dbReference>
<dbReference type="InterPro" id="IPR029229">
    <property type="entry name" value="Alkyl_sulf_C"/>
</dbReference>
<dbReference type="InterPro" id="IPR001279">
    <property type="entry name" value="Metallo-B-lactamas"/>
</dbReference>
<evidence type="ECO:0000256" key="2">
    <source>
        <dbReference type="ARBA" id="ARBA00022723"/>
    </source>
</evidence>
<dbReference type="SUPFAM" id="SSF55718">
    <property type="entry name" value="SCP-like"/>
    <property type="match status" value="1"/>
</dbReference>
<dbReference type="EC" id="3.1.6.21" evidence="6"/>
<accession>A0A5Y2SAZ6</accession>
<organism evidence="11">
    <name type="scientific">Salmonella houtenae</name>
    <dbReference type="NCBI Taxonomy" id="59205"/>
    <lineage>
        <taxon>Bacteria</taxon>
        <taxon>Pseudomonadati</taxon>
        <taxon>Pseudomonadota</taxon>
        <taxon>Gammaproteobacteria</taxon>
        <taxon>Enterobacterales</taxon>
        <taxon>Enterobacteriaceae</taxon>
        <taxon>Salmonella</taxon>
    </lineage>
</organism>
<dbReference type="GO" id="GO:0046872">
    <property type="term" value="F:metal ion binding"/>
    <property type="evidence" value="ECO:0007669"/>
    <property type="project" value="UniProtKB-KW"/>
</dbReference>
<dbReference type="Pfam" id="PF14864">
    <property type="entry name" value="Alkyl_sulf_C"/>
    <property type="match status" value="1"/>
</dbReference>
<dbReference type="GO" id="GO:0030288">
    <property type="term" value="C:outer membrane-bounded periplasmic space"/>
    <property type="evidence" value="ECO:0007669"/>
    <property type="project" value="TreeGrafter"/>
</dbReference>
<dbReference type="GO" id="GO:0018741">
    <property type="term" value="F:linear primary-alkylsulfatase activity"/>
    <property type="evidence" value="ECO:0007669"/>
    <property type="project" value="UniProtKB-EC"/>
</dbReference>
<evidence type="ECO:0000313" key="11">
    <source>
        <dbReference type="EMBL" id="ECF6073580.1"/>
    </source>
</evidence>
<protein>
    <recommendedName>
        <fullName evidence="7">Linear primary-alkylsulfatase</fullName>
        <ecNumber evidence="6">3.1.6.21</ecNumber>
    </recommendedName>
    <alternativeName>
        <fullName evidence="8">Type III linear primary-alkylsulfatase</fullName>
    </alternativeName>
</protein>
<dbReference type="Gene3D" id="3.60.15.30">
    <property type="entry name" value="Metallo-beta-lactamase domain"/>
    <property type="match status" value="1"/>
</dbReference>